<dbReference type="InterPro" id="IPR052766">
    <property type="entry name" value="S41A_metabolite_peptidase"/>
</dbReference>
<dbReference type="EMBL" id="MU001792">
    <property type="protein sequence ID" value="KAF2798053.1"/>
    <property type="molecule type" value="Genomic_DNA"/>
</dbReference>
<evidence type="ECO:0000256" key="1">
    <source>
        <dbReference type="SAM" id="SignalP"/>
    </source>
</evidence>
<proteinExistence type="predicted"/>
<gene>
    <name evidence="4" type="ORF">K505DRAFT_372009</name>
</gene>
<evidence type="ECO:0000313" key="4">
    <source>
        <dbReference type="EMBL" id="KAF2798053.1"/>
    </source>
</evidence>
<dbReference type="PANTHER" id="PTHR37049:SF5">
    <property type="entry name" value="TAIL SPECIFIC PROTEASE DOMAIN-CONTAINING PROTEIN"/>
    <property type="match status" value="1"/>
</dbReference>
<keyword evidence="1" id="KW-0732">Signal</keyword>
<feature type="signal peptide" evidence="1">
    <location>
        <begin position="1"/>
        <end position="22"/>
    </location>
</feature>
<keyword evidence="5" id="KW-1185">Reference proteome</keyword>
<feature type="domain" description="CPAF-like PDZ" evidence="3">
    <location>
        <begin position="163"/>
        <end position="282"/>
    </location>
</feature>
<dbReference type="Proteomes" id="UP000799757">
    <property type="component" value="Unassembled WGS sequence"/>
</dbReference>
<protein>
    <submittedName>
        <fullName evidence="4">Uncharacterized protein</fullName>
    </submittedName>
</protein>
<sequence length="846" mass="92248">MVSFFSCFVAILSLGLFHGTLSTPTLFPQSIYARDDPPPPADSAVCGKIIDMVNQGYAYFYASEVFECLTSVPFHAAVAIRFLTYLNETIQFQSTLAYLKNPPEGYQRPPVDLLGGLQTIQNNITAGYYRNQYAFEADVQHLLYSAHDAHLTLTAGAMAAFSFLAPFRISSVSTDGKELPKVYVTEDIIEGQKTGETPSAIKTINNKNVTDYLTEIATLNGFGNVEPHADWNQLFTTPTLDILGDESVFSGYVAFYQEKYLNVTFENGVSVDTFWVARYNNPYHTGPLTTGGDFYNYFVLNHLPASYNETTAFNAAYTPGESSQLINITTTNSWNNISSGAYPDPDLYQPGLAIIDKGVLSGYWLEDVDAAVLSIPTFDQTGYGIGNFSETVAYFLGNASDKNLSRAIIDLQQNTGGTVELVFSTFKRFFPDLDPEAQSRRRSHPLGNILGESYTSRFDNLTKDGANDIDTVANEWVITPRLNAATGQNFTSWAEYYSPVEENQDNFSVAERYNLSSVVFDRALFDSWIPWGYTDRFPEDGYRGAQTFAAENITLLTDGACSSACSLLVELFTQAGARTVVVGGRPSTGPMQAVGGNRGAAAYSADALDNAIAFIGQENDTAKALLPQLADNGYRDSGVYTTVLGVNLRDQVRPQDPVPLQFKYEAADCRIFYTLGNIYNMSRLWRDALSASYDDSLCVEGSTGHSNSTIPAPEALNLGKPTLNHGEGDGLAFTFELSGGLQDFEPPARADRITSCENGATCNNAGECRLVSGLPCSSGQLIETLLCVNDVPNKDFCQSGTIFEANAFITAKSVLDFNGKPQAIGTYTGFCLPITATPAWCRAFGV</sequence>
<dbReference type="InterPro" id="IPR056186">
    <property type="entry name" value="PDZ_CPAF-rel"/>
</dbReference>
<evidence type="ECO:0000259" key="2">
    <source>
        <dbReference type="Pfam" id="PF03572"/>
    </source>
</evidence>
<evidence type="ECO:0000259" key="3">
    <source>
        <dbReference type="Pfam" id="PF23658"/>
    </source>
</evidence>
<reference evidence="4" key="1">
    <citation type="journal article" date="2020" name="Stud. Mycol.">
        <title>101 Dothideomycetes genomes: a test case for predicting lifestyles and emergence of pathogens.</title>
        <authorList>
            <person name="Haridas S."/>
            <person name="Albert R."/>
            <person name="Binder M."/>
            <person name="Bloem J."/>
            <person name="Labutti K."/>
            <person name="Salamov A."/>
            <person name="Andreopoulos B."/>
            <person name="Baker S."/>
            <person name="Barry K."/>
            <person name="Bills G."/>
            <person name="Bluhm B."/>
            <person name="Cannon C."/>
            <person name="Castanera R."/>
            <person name="Culley D."/>
            <person name="Daum C."/>
            <person name="Ezra D."/>
            <person name="Gonzalez J."/>
            <person name="Henrissat B."/>
            <person name="Kuo A."/>
            <person name="Liang C."/>
            <person name="Lipzen A."/>
            <person name="Lutzoni F."/>
            <person name="Magnuson J."/>
            <person name="Mondo S."/>
            <person name="Nolan M."/>
            <person name="Ohm R."/>
            <person name="Pangilinan J."/>
            <person name="Park H.-J."/>
            <person name="Ramirez L."/>
            <person name="Alfaro M."/>
            <person name="Sun H."/>
            <person name="Tritt A."/>
            <person name="Yoshinaga Y."/>
            <person name="Zwiers L.-H."/>
            <person name="Turgeon B."/>
            <person name="Goodwin S."/>
            <person name="Spatafora J."/>
            <person name="Crous P."/>
            <person name="Grigoriev I."/>
        </authorList>
    </citation>
    <scope>NUCLEOTIDE SEQUENCE</scope>
    <source>
        <strain evidence="4">CBS 109.77</strain>
    </source>
</reference>
<dbReference type="GO" id="GO:0006508">
    <property type="term" value="P:proteolysis"/>
    <property type="evidence" value="ECO:0007669"/>
    <property type="project" value="InterPro"/>
</dbReference>
<dbReference type="InterPro" id="IPR005151">
    <property type="entry name" value="Tail-specific_protease"/>
</dbReference>
<accession>A0A6A6XPH1</accession>
<feature type="chain" id="PRO_5025567159" evidence="1">
    <location>
        <begin position="23"/>
        <end position="846"/>
    </location>
</feature>
<organism evidence="4 5">
    <name type="scientific">Melanomma pulvis-pyrius CBS 109.77</name>
    <dbReference type="NCBI Taxonomy" id="1314802"/>
    <lineage>
        <taxon>Eukaryota</taxon>
        <taxon>Fungi</taxon>
        <taxon>Dikarya</taxon>
        <taxon>Ascomycota</taxon>
        <taxon>Pezizomycotina</taxon>
        <taxon>Dothideomycetes</taxon>
        <taxon>Pleosporomycetidae</taxon>
        <taxon>Pleosporales</taxon>
        <taxon>Melanommataceae</taxon>
        <taxon>Melanomma</taxon>
    </lineage>
</organism>
<name>A0A6A6XPH1_9PLEO</name>
<dbReference type="Pfam" id="PF23658">
    <property type="entry name" value="PDZ_CPAF_rel"/>
    <property type="match status" value="1"/>
</dbReference>
<dbReference type="GO" id="GO:0008236">
    <property type="term" value="F:serine-type peptidase activity"/>
    <property type="evidence" value="ECO:0007669"/>
    <property type="project" value="InterPro"/>
</dbReference>
<dbReference type="InterPro" id="IPR029045">
    <property type="entry name" value="ClpP/crotonase-like_dom_sf"/>
</dbReference>
<dbReference type="PANTHER" id="PTHR37049">
    <property type="entry name" value="PEPTIDASE S41 FAMILY PROTEIN"/>
    <property type="match status" value="1"/>
</dbReference>
<feature type="domain" description="Tail specific protease" evidence="2">
    <location>
        <begin position="370"/>
        <end position="589"/>
    </location>
</feature>
<dbReference type="Pfam" id="PF03572">
    <property type="entry name" value="Peptidase_S41"/>
    <property type="match status" value="1"/>
</dbReference>
<dbReference type="OrthoDB" id="27214at2759"/>
<dbReference type="Gene3D" id="3.90.226.10">
    <property type="entry name" value="2-enoyl-CoA Hydratase, Chain A, domain 1"/>
    <property type="match status" value="1"/>
</dbReference>
<dbReference type="AlphaFoldDB" id="A0A6A6XPH1"/>
<dbReference type="SUPFAM" id="SSF52096">
    <property type="entry name" value="ClpP/crotonase"/>
    <property type="match status" value="1"/>
</dbReference>
<evidence type="ECO:0000313" key="5">
    <source>
        <dbReference type="Proteomes" id="UP000799757"/>
    </source>
</evidence>